<accession>A0A2M7QDJ1</accession>
<organism evidence="1 2">
    <name type="scientific">Candidatus Roizmanbacteria bacterium CG_4_10_14_0_8_um_filter_39_9</name>
    <dbReference type="NCBI Taxonomy" id="1974829"/>
    <lineage>
        <taxon>Bacteria</taxon>
        <taxon>Candidatus Roizmaniibacteriota</taxon>
    </lineage>
</organism>
<evidence type="ECO:0000313" key="2">
    <source>
        <dbReference type="Proteomes" id="UP000230108"/>
    </source>
</evidence>
<protein>
    <submittedName>
        <fullName evidence="1">Uncharacterized protein</fullName>
    </submittedName>
</protein>
<evidence type="ECO:0000313" key="1">
    <source>
        <dbReference type="EMBL" id="PIY68832.1"/>
    </source>
</evidence>
<sequence length="312" mass="35123">MNDGHTLEQSPHTPYKELTHQQEQHLRQQIYYFTPFVRGLYQTLVKERTLETKSVPPLILNDLKALTVYYAKAFLNGDFDMSEEQTLVDDIYRTLDLPVEVVQKKIASLSANAFNKTDGWVTDHLFGSVPVSQVDSLELPGGPQFNQGAGEGIMNLSQRKRNELVNSACEYIAKNRGELPVSAFGNVARGILDGAFIFAGLQSKNIPSSYHFYRVSSKAMDDKEAFVLYEDTNKDSWGITADSFTMRGPSVPLSIKMLSDLELARKSVYITFLGEYWKDNLPVEHDALSDSTGMLFNADLPAIQRLLPNRVR</sequence>
<comment type="caution">
    <text evidence="1">The sequence shown here is derived from an EMBL/GenBank/DDBJ whole genome shotgun (WGS) entry which is preliminary data.</text>
</comment>
<proteinExistence type="predicted"/>
<dbReference type="EMBL" id="PFLF01000081">
    <property type="protein sequence ID" value="PIY68832.1"/>
    <property type="molecule type" value="Genomic_DNA"/>
</dbReference>
<gene>
    <name evidence="1" type="ORF">COY90_03800</name>
</gene>
<dbReference type="Proteomes" id="UP000230108">
    <property type="component" value="Unassembled WGS sequence"/>
</dbReference>
<dbReference type="AlphaFoldDB" id="A0A2M7QDJ1"/>
<name>A0A2M7QDJ1_9BACT</name>
<reference evidence="2" key="1">
    <citation type="submission" date="2017-09" db="EMBL/GenBank/DDBJ databases">
        <title>Depth-based differentiation of microbial function through sediment-hosted aquifers and enrichment of novel symbionts in the deep terrestrial subsurface.</title>
        <authorList>
            <person name="Probst A.J."/>
            <person name="Ladd B."/>
            <person name="Jarett J.K."/>
            <person name="Geller-Mcgrath D.E."/>
            <person name="Sieber C.M.K."/>
            <person name="Emerson J.B."/>
            <person name="Anantharaman K."/>
            <person name="Thomas B.C."/>
            <person name="Malmstrom R."/>
            <person name="Stieglmeier M."/>
            <person name="Klingl A."/>
            <person name="Woyke T."/>
            <person name="Ryan C.M."/>
            <person name="Banfield J.F."/>
        </authorList>
    </citation>
    <scope>NUCLEOTIDE SEQUENCE [LARGE SCALE GENOMIC DNA]</scope>
</reference>